<protein>
    <submittedName>
        <fullName evidence="1">UDP-glycosyltransferase 79B6-like</fullName>
    </submittedName>
</protein>
<reference evidence="1" key="1">
    <citation type="submission" date="2018-02" db="EMBL/GenBank/DDBJ databases">
        <title>Rhizophora mucronata_Transcriptome.</title>
        <authorList>
            <person name="Meera S.P."/>
            <person name="Sreeshan A."/>
            <person name="Augustine A."/>
        </authorList>
    </citation>
    <scope>NUCLEOTIDE SEQUENCE</scope>
    <source>
        <tissue evidence="1">Leaf</tissue>
    </source>
</reference>
<dbReference type="GO" id="GO:0016740">
    <property type="term" value="F:transferase activity"/>
    <property type="evidence" value="ECO:0007669"/>
    <property type="project" value="UniProtKB-KW"/>
</dbReference>
<organism evidence="1">
    <name type="scientific">Rhizophora mucronata</name>
    <name type="common">Asiatic mangrove</name>
    <dbReference type="NCBI Taxonomy" id="61149"/>
    <lineage>
        <taxon>Eukaryota</taxon>
        <taxon>Viridiplantae</taxon>
        <taxon>Streptophyta</taxon>
        <taxon>Embryophyta</taxon>
        <taxon>Tracheophyta</taxon>
        <taxon>Spermatophyta</taxon>
        <taxon>Magnoliopsida</taxon>
        <taxon>eudicotyledons</taxon>
        <taxon>Gunneridae</taxon>
        <taxon>Pentapetalae</taxon>
        <taxon>rosids</taxon>
        <taxon>fabids</taxon>
        <taxon>Malpighiales</taxon>
        <taxon>Rhizophoraceae</taxon>
        <taxon>Rhizophora</taxon>
    </lineage>
</organism>
<name>A0A2P2IRA6_RHIMU</name>
<keyword evidence="1" id="KW-0808">Transferase</keyword>
<accession>A0A2P2IRA6</accession>
<dbReference type="Gene3D" id="3.40.50.2000">
    <property type="entry name" value="Glycogen Phosphorylase B"/>
    <property type="match status" value="1"/>
</dbReference>
<proteinExistence type="predicted"/>
<sequence length="101" mass="11359">MWESLLSNCQIVLVPHLLDQIIGTMLMAEELGVAVEAKREENGLVSRKNLSTAIKLVMDKDSELATKVNANHAKWRNIVSGKDMQDRYVDNFMKDLQGLTS</sequence>
<dbReference type="AlphaFoldDB" id="A0A2P2IRA6"/>
<evidence type="ECO:0000313" key="1">
    <source>
        <dbReference type="EMBL" id="MBW83743.1"/>
    </source>
</evidence>
<dbReference type="EMBL" id="GGEC01003260">
    <property type="protein sequence ID" value="MBW83743.1"/>
    <property type="molecule type" value="Transcribed_RNA"/>
</dbReference>
<dbReference type="SUPFAM" id="SSF53756">
    <property type="entry name" value="UDP-Glycosyltransferase/glycogen phosphorylase"/>
    <property type="match status" value="1"/>
</dbReference>